<dbReference type="RefSeq" id="WP_378102421.1">
    <property type="nucleotide sequence ID" value="NZ_JBHSEP010000031.1"/>
</dbReference>
<dbReference type="Gene3D" id="3.30.920.90">
    <property type="match status" value="1"/>
</dbReference>
<comment type="caution">
    <text evidence="3">The sequence shown here is derived from an EMBL/GenBank/DDBJ whole genome shotgun (WGS) entry which is preliminary data.</text>
</comment>
<dbReference type="PANTHER" id="PTHR37291:SF1">
    <property type="entry name" value="TYPE IV METHYL-DIRECTED RESTRICTION ENZYME ECOKMCRB SUBUNIT"/>
    <property type="match status" value="1"/>
</dbReference>
<evidence type="ECO:0000259" key="1">
    <source>
        <dbReference type="Pfam" id="PF07728"/>
    </source>
</evidence>
<dbReference type="SUPFAM" id="SSF52540">
    <property type="entry name" value="P-loop containing nucleoside triphosphate hydrolases"/>
    <property type="match status" value="1"/>
</dbReference>
<dbReference type="PANTHER" id="PTHR37291">
    <property type="entry name" value="5-METHYLCYTOSINE-SPECIFIC RESTRICTION ENZYME B"/>
    <property type="match status" value="1"/>
</dbReference>
<reference evidence="4" key="1">
    <citation type="journal article" date="2019" name="Int. J. Syst. Evol. Microbiol.">
        <title>The Global Catalogue of Microorganisms (GCM) 10K type strain sequencing project: providing services to taxonomists for standard genome sequencing and annotation.</title>
        <authorList>
            <consortium name="The Broad Institute Genomics Platform"/>
            <consortium name="The Broad Institute Genome Sequencing Center for Infectious Disease"/>
            <person name="Wu L."/>
            <person name="Ma J."/>
        </authorList>
    </citation>
    <scope>NUCLEOTIDE SEQUENCE [LARGE SCALE GENOMIC DNA]</scope>
    <source>
        <strain evidence="4">CCUG 49571</strain>
    </source>
</reference>
<dbReference type="Gene3D" id="3.40.50.300">
    <property type="entry name" value="P-loop containing nucleotide triphosphate hydrolases"/>
    <property type="match status" value="1"/>
</dbReference>
<organism evidence="3 4">
    <name type="scientific">Cohnella hongkongensis</name>
    <dbReference type="NCBI Taxonomy" id="178337"/>
    <lineage>
        <taxon>Bacteria</taxon>
        <taxon>Bacillati</taxon>
        <taxon>Bacillota</taxon>
        <taxon>Bacilli</taxon>
        <taxon>Bacillales</taxon>
        <taxon>Paenibacillaceae</taxon>
        <taxon>Cohnella</taxon>
    </lineage>
</organism>
<accession>A0ABV9FMQ9</accession>
<dbReference type="InterPro" id="IPR021961">
    <property type="entry name" value="McrB_DNA-bd"/>
</dbReference>
<evidence type="ECO:0000259" key="2">
    <source>
        <dbReference type="Pfam" id="PF12102"/>
    </source>
</evidence>
<dbReference type="InterPro" id="IPR052934">
    <property type="entry name" value="Methyl-DNA_Rec/Restrict_Enz"/>
</dbReference>
<dbReference type="Pfam" id="PF07728">
    <property type="entry name" value="AAA_5"/>
    <property type="match status" value="1"/>
</dbReference>
<protein>
    <submittedName>
        <fullName evidence="3">McrB family protein</fullName>
    </submittedName>
</protein>
<name>A0ABV9FMQ9_9BACL</name>
<dbReference type="Proteomes" id="UP001596028">
    <property type="component" value="Unassembled WGS sequence"/>
</dbReference>
<dbReference type="InterPro" id="IPR027417">
    <property type="entry name" value="P-loop_NTPase"/>
</dbReference>
<dbReference type="Pfam" id="PF12102">
    <property type="entry name" value="MrcB_N"/>
    <property type="match status" value="1"/>
</dbReference>
<gene>
    <name evidence="3" type="ORF">ACFO3S_26535</name>
</gene>
<dbReference type="InterPro" id="IPR011704">
    <property type="entry name" value="ATPase_dyneun-rel_AAA"/>
</dbReference>
<sequence>MSLPAELSGIFTHKQKSYKMVLIIALLQEMSQTNQREVSLENVKARFLAFLQERERRGEPVDSPVNNIPRWTDVTMTHITQIIYSPISALNSILDVNPQEQSIGLKERLYNTWNQEVFIELYDHATHELAQYHQQRHSSDFTIREALLNVLTKYTAAKREPLKNNSLGQYVRHQIPTGIREYSFIKDDSNLKVQASVGMGTWARIPWIAIMDRRITETTQQGEYIVYLFSEDMSSVYLTLMQGVTEPNKKGKAEAHKYLRNKVQEIRAMIPLEGLQKDEEIHLTSDGLGYDYQVSTVAYYKYDRDNLPAEEQLSADLENLVDNYKQYVQLVLQSNDGQEQSSVPTIQPPMPNLSASERLDAVKAYIRQRGFSFPDHLIENFYLSLKTKPFVILAGVSGTGKTKLVQLFAEAIGATSDNGQYTLIPVRPDWSDPSDLIGYKDLSDRFRPGPLTDVLVEAADPVNRDKPYFICLDEMNLARVEHYFSDMLSILETQKRQEDRIVTDPLIRPSALVNEEDRSKYGRLHIPDNVYLIGTVNMDETTHPFSKKVLDRANTIEFNEIQLDVYPSPSANSVLTQPAPNAFLRADYMQLVDAYQGSNIPLIEKATSELVRINDILEQIHSHVGFRIRDAICFYLLYNEQAGLLTNDEALDYQLLQKILPRIQGSNRSVKRVLLQLLEIALGKKLNKGELEDDASELWSNLAKTVESAKYPQSANKIVFMLRRLDEDGFTSYWLS</sequence>
<proteinExistence type="predicted"/>
<evidence type="ECO:0000313" key="4">
    <source>
        <dbReference type="Proteomes" id="UP001596028"/>
    </source>
</evidence>
<feature type="domain" description="Type IV methyl-directed restriction enzyme EcoKMcrB subunit DNA-binding" evidence="2">
    <location>
        <begin position="150"/>
        <end position="328"/>
    </location>
</feature>
<feature type="domain" description="ATPase dynein-related AAA" evidence="1">
    <location>
        <begin position="391"/>
        <end position="552"/>
    </location>
</feature>
<keyword evidence="4" id="KW-1185">Reference proteome</keyword>
<evidence type="ECO:0000313" key="3">
    <source>
        <dbReference type="EMBL" id="MFC4601822.1"/>
    </source>
</evidence>
<dbReference type="EMBL" id="JBHSEP010000031">
    <property type="protein sequence ID" value="MFC4601822.1"/>
    <property type="molecule type" value="Genomic_DNA"/>
</dbReference>